<dbReference type="Proteomes" id="UP000613177">
    <property type="component" value="Unassembled WGS sequence"/>
</dbReference>
<reference evidence="1" key="1">
    <citation type="submission" date="2021-01" db="EMBL/GenBank/DDBJ databases">
        <title>Metabolic potential, ecology and presence of endohyphal bacteria is reflected in genomic diversity of Mucoromycotina.</title>
        <authorList>
            <person name="Muszewska A."/>
            <person name="Okrasinska A."/>
            <person name="Steczkiewicz K."/>
            <person name="Drgas O."/>
            <person name="Orlowska M."/>
            <person name="Perlinska-Lenart U."/>
            <person name="Aleksandrzak-Piekarczyk T."/>
            <person name="Szatraj K."/>
            <person name="Zielenkiewicz U."/>
            <person name="Pilsyk S."/>
            <person name="Malc E."/>
            <person name="Mieczkowski P."/>
            <person name="Kruszewska J.S."/>
            <person name="Biernat P."/>
            <person name="Pawlowska J."/>
        </authorList>
    </citation>
    <scope>NUCLEOTIDE SEQUENCE</scope>
    <source>
        <strain evidence="1">WA0000018081</strain>
    </source>
</reference>
<keyword evidence="2" id="KW-1185">Reference proteome</keyword>
<dbReference type="EMBL" id="JAEPRE010000082">
    <property type="protein sequence ID" value="KAG2233360.1"/>
    <property type="molecule type" value="Genomic_DNA"/>
</dbReference>
<accession>A0A8H7VUA0</accession>
<dbReference type="AlphaFoldDB" id="A0A8H7VUA0"/>
<gene>
    <name evidence="1" type="ORF">INT48_009108</name>
</gene>
<comment type="caution">
    <text evidence="1">The sequence shown here is derived from an EMBL/GenBank/DDBJ whole genome shotgun (WGS) entry which is preliminary data.</text>
</comment>
<sequence>MPTTLRQTTISSALFVHDSEDDDYVPDDTGMESDNDIMEEMCTPINILEEFSVLSTNAMNFDEDYNWQPDTINSSKINLDHHHKSHLIEHPHYDFLYRAPLLR</sequence>
<protein>
    <submittedName>
        <fullName evidence="1">Uncharacterized protein</fullName>
    </submittedName>
</protein>
<name>A0A8H7VUA0_9FUNG</name>
<evidence type="ECO:0000313" key="2">
    <source>
        <dbReference type="Proteomes" id="UP000613177"/>
    </source>
</evidence>
<evidence type="ECO:0000313" key="1">
    <source>
        <dbReference type="EMBL" id="KAG2233360.1"/>
    </source>
</evidence>
<proteinExistence type="predicted"/>
<organism evidence="1 2">
    <name type="scientific">Thamnidium elegans</name>
    <dbReference type="NCBI Taxonomy" id="101142"/>
    <lineage>
        <taxon>Eukaryota</taxon>
        <taxon>Fungi</taxon>
        <taxon>Fungi incertae sedis</taxon>
        <taxon>Mucoromycota</taxon>
        <taxon>Mucoromycotina</taxon>
        <taxon>Mucoromycetes</taxon>
        <taxon>Mucorales</taxon>
        <taxon>Mucorineae</taxon>
        <taxon>Mucoraceae</taxon>
        <taxon>Thamnidium</taxon>
    </lineage>
</organism>